<feature type="transmembrane region" description="Helical" evidence="6">
    <location>
        <begin position="104"/>
        <end position="120"/>
    </location>
</feature>
<dbReference type="EMBL" id="JAEILH010000039">
    <property type="protein sequence ID" value="MBI6626635.1"/>
    <property type="molecule type" value="Genomic_DNA"/>
</dbReference>
<keyword evidence="5 6" id="KW-0472">Membrane</keyword>
<evidence type="ECO:0000256" key="1">
    <source>
        <dbReference type="ARBA" id="ARBA00004141"/>
    </source>
</evidence>
<sequence>MDALLQTIASIGSGALVGFVLGLIGGGGSILATPLLLYVVGVAQPHIAIGTGALAVSANAYANFIAHARKRNVCWRCAIVFALVGTVGALAGSTLGKTLDGQKLLFLFGLVMIAVGLSMLRPRRDHDAAREVTTLRNCLRTAAAALVAGAASGFFGIGGGFLIVPALMLASGMSMSNAVGSSLLAVGTFGLATALNYAASGLVDWKIAGLFILGGIGGGVMGTRLSLRLGGHRNALGRIFAGIVFAVALYILYRSASALFG</sequence>
<feature type="transmembrane region" description="Helical" evidence="6">
    <location>
        <begin position="46"/>
        <end position="66"/>
    </location>
</feature>
<dbReference type="PANTHER" id="PTHR43701">
    <property type="entry name" value="MEMBRANE TRANSPORTER PROTEIN MJ0441-RELATED"/>
    <property type="match status" value="1"/>
</dbReference>
<evidence type="ECO:0000313" key="8">
    <source>
        <dbReference type="Proteomes" id="UP000645865"/>
    </source>
</evidence>
<comment type="subcellular location">
    <subcellularLocation>
        <location evidence="6">Cell membrane</location>
        <topology evidence="6">Multi-pass membrane protein</topology>
    </subcellularLocation>
    <subcellularLocation>
        <location evidence="1">Membrane</location>
        <topology evidence="1">Multi-pass membrane protein</topology>
    </subcellularLocation>
</comment>
<evidence type="ECO:0000256" key="4">
    <source>
        <dbReference type="ARBA" id="ARBA00022989"/>
    </source>
</evidence>
<feature type="transmembrane region" description="Helical" evidence="6">
    <location>
        <begin position="205"/>
        <end position="223"/>
    </location>
</feature>
<dbReference type="InterPro" id="IPR051598">
    <property type="entry name" value="TSUP/Inactive_protease-like"/>
</dbReference>
<organism evidence="7 8">
    <name type="scientific">Pseudomonas rhodesiae</name>
    <dbReference type="NCBI Taxonomy" id="76760"/>
    <lineage>
        <taxon>Bacteria</taxon>
        <taxon>Pseudomonadati</taxon>
        <taxon>Pseudomonadota</taxon>
        <taxon>Gammaproteobacteria</taxon>
        <taxon>Pseudomonadales</taxon>
        <taxon>Pseudomonadaceae</taxon>
        <taxon>Pseudomonas</taxon>
    </lineage>
</organism>
<comment type="similarity">
    <text evidence="2 6">Belongs to the 4-toluene sulfonate uptake permease (TSUP) (TC 2.A.102) family.</text>
</comment>
<name>A0A8I1E6P4_9PSED</name>
<feature type="transmembrane region" description="Helical" evidence="6">
    <location>
        <begin position="73"/>
        <end position="92"/>
    </location>
</feature>
<dbReference type="AlphaFoldDB" id="A0A8I1E6P4"/>
<evidence type="ECO:0000313" key="7">
    <source>
        <dbReference type="EMBL" id="MBI6626635.1"/>
    </source>
</evidence>
<protein>
    <recommendedName>
        <fullName evidence="6">Probable membrane transporter protein</fullName>
    </recommendedName>
</protein>
<keyword evidence="6" id="KW-1003">Cell membrane</keyword>
<keyword evidence="4 6" id="KW-1133">Transmembrane helix</keyword>
<feature type="transmembrane region" description="Helical" evidence="6">
    <location>
        <begin position="235"/>
        <end position="253"/>
    </location>
</feature>
<dbReference type="RefSeq" id="WP_031668815.1">
    <property type="nucleotide sequence ID" value="NZ_JAEILH010000039.1"/>
</dbReference>
<gene>
    <name evidence="7" type="ORF">YA0853_23650</name>
</gene>
<feature type="transmembrane region" description="Helical" evidence="6">
    <location>
        <begin position="141"/>
        <end position="167"/>
    </location>
</feature>
<evidence type="ECO:0000256" key="5">
    <source>
        <dbReference type="ARBA" id="ARBA00023136"/>
    </source>
</evidence>
<evidence type="ECO:0000256" key="6">
    <source>
        <dbReference type="RuleBase" id="RU363041"/>
    </source>
</evidence>
<reference evidence="7" key="1">
    <citation type="submission" date="2020-12" db="EMBL/GenBank/DDBJ databases">
        <title>Comparative genomic insights into the epidemiology and virulence of plant pathogenic Pseudomonads from Turkey.</title>
        <authorList>
            <person name="Dillon M."/>
            <person name="Ruiz-Bedoya T."/>
            <person name="Bendalovic-Torma C."/>
            <person name="Guttman K.M."/>
            <person name="Kwak H."/>
            <person name="Middleton M.A."/>
            <person name="Wang P.W."/>
            <person name="Horuz S."/>
            <person name="Aysan Y."/>
            <person name="Guttman D.S."/>
        </authorList>
    </citation>
    <scope>NUCLEOTIDE SEQUENCE</scope>
    <source>
        <strain evidence="7">S5_IA_3a</strain>
    </source>
</reference>
<dbReference type="Proteomes" id="UP000645865">
    <property type="component" value="Unassembled WGS sequence"/>
</dbReference>
<dbReference type="Pfam" id="PF01925">
    <property type="entry name" value="TauE"/>
    <property type="match status" value="1"/>
</dbReference>
<comment type="caution">
    <text evidence="7">The sequence shown here is derived from an EMBL/GenBank/DDBJ whole genome shotgun (WGS) entry which is preliminary data.</text>
</comment>
<keyword evidence="3 6" id="KW-0812">Transmembrane</keyword>
<evidence type="ECO:0000256" key="3">
    <source>
        <dbReference type="ARBA" id="ARBA00022692"/>
    </source>
</evidence>
<accession>A0A8I1E6P4</accession>
<dbReference type="InterPro" id="IPR002781">
    <property type="entry name" value="TM_pro_TauE-like"/>
</dbReference>
<dbReference type="PANTHER" id="PTHR43701:SF2">
    <property type="entry name" value="MEMBRANE TRANSPORTER PROTEIN YJNA-RELATED"/>
    <property type="match status" value="1"/>
</dbReference>
<evidence type="ECO:0000256" key="2">
    <source>
        <dbReference type="ARBA" id="ARBA00009142"/>
    </source>
</evidence>
<feature type="transmembrane region" description="Helical" evidence="6">
    <location>
        <begin position="179"/>
        <end position="198"/>
    </location>
</feature>
<feature type="transmembrane region" description="Helical" evidence="6">
    <location>
        <begin position="12"/>
        <end position="40"/>
    </location>
</feature>
<proteinExistence type="inferred from homology"/>
<dbReference type="GO" id="GO:0005886">
    <property type="term" value="C:plasma membrane"/>
    <property type="evidence" value="ECO:0007669"/>
    <property type="project" value="UniProtKB-SubCell"/>
</dbReference>